<feature type="compositionally biased region" description="Basic and acidic residues" evidence="2">
    <location>
        <begin position="139"/>
        <end position="164"/>
    </location>
</feature>
<proteinExistence type="predicted"/>
<dbReference type="PANTHER" id="PTHR43696:SF9">
    <property type="entry name" value="COILED-COIL DOMAIN-CONTAINING PROTEIN 157"/>
    <property type="match status" value="1"/>
</dbReference>
<protein>
    <recommendedName>
        <fullName evidence="5">Coiled-coil domain-containing protein 157</fullName>
    </recommendedName>
</protein>
<feature type="compositionally biased region" description="Polar residues" evidence="2">
    <location>
        <begin position="617"/>
        <end position="657"/>
    </location>
</feature>
<feature type="region of interest" description="Disordered" evidence="2">
    <location>
        <begin position="136"/>
        <end position="205"/>
    </location>
</feature>
<feature type="coiled-coil region" evidence="1">
    <location>
        <begin position="304"/>
        <end position="437"/>
    </location>
</feature>
<evidence type="ECO:0008006" key="5">
    <source>
        <dbReference type="Google" id="ProtNLM"/>
    </source>
</evidence>
<sequence>MTHILGRQDCVDSLRRDLTDLQGVVVEVFSRTGPVRFPSWKFPDKLSCNLDLVELLDQYDFVDGDEEFSQHSHIVLLELVIDRLILLLQSFNAHAELMLDGHRNGSCSVPIGPSVSIGLVVKRYWTNLAKLGSLNLNRPQEKPKDNQEAFTEKTSKQTKADCKTKTHSSSAPPLQSPRSNVNQRTASSVSQQNSSGIRTGTLPRVTHHISADTRTVSSQTVKSALVPCSACGRVQSSLREVSDALVGLCQSQGLPSSLMYFLAALDDSLEQGQLSATDVAQWATEQSRDLGRVGKHLSKMRDTVQPLRESLVTLEEAREELRQQLEKAEELLVRERTQHQANLQEQDIRLREAQSGKQEAMSRQQEEMKKAIKSLEKKNSKLQAQLDGQLDNIQRLERVRDELQHEVNGKEEDQQVFRELEEKIQMLEAQLLANQTLLDKECAKYQSACRQQESMQFKQKAMLGQVDVLDQECEEVQRRLGESEEAREELQNKLVLMAEERDQLSAKLTEQQALVTAVQEQKQGLQSRVGELQGSVTQLQEEVLELNQRERLLVAYPELGALAYGPPQSTGDVFKDMEQQLLANRMRIRILEQQNATLCSSLGKLKERVEHGDLRTISPQQLGVPSLPKGNQGSRPSTTGLSSNSSKAGSTRGQKQQGLGDGSGVTKAAEAAALWGQGSSVPLLTSAASSSKILHQQTLALSLPPDDGAARNNARARNTVRTRAPKKK</sequence>
<dbReference type="Proteomes" id="UP001221898">
    <property type="component" value="Unassembled WGS sequence"/>
</dbReference>
<keyword evidence="1" id="KW-0175">Coiled coil</keyword>
<evidence type="ECO:0000256" key="1">
    <source>
        <dbReference type="SAM" id="Coils"/>
    </source>
</evidence>
<evidence type="ECO:0000313" key="3">
    <source>
        <dbReference type="EMBL" id="KAJ8414803.1"/>
    </source>
</evidence>
<keyword evidence="4" id="KW-1185">Reference proteome</keyword>
<feature type="region of interest" description="Disordered" evidence="2">
    <location>
        <begin position="613"/>
        <end position="664"/>
    </location>
</feature>
<organism evidence="3 4">
    <name type="scientific">Aldrovandia affinis</name>
    <dbReference type="NCBI Taxonomy" id="143900"/>
    <lineage>
        <taxon>Eukaryota</taxon>
        <taxon>Metazoa</taxon>
        <taxon>Chordata</taxon>
        <taxon>Craniata</taxon>
        <taxon>Vertebrata</taxon>
        <taxon>Euteleostomi</taxon>
        <taxon>Actinopterygii</taxon>
        <taxon>Neopterygii</taxon>
        <taxon>Teleostei</taxon>
        <taxon>Notacanthiformes</taxon>
        <taxon>Halosauridae</taxon>
        <taxon>Aldrovandia</taxon>
    </lineage>
</organism>
<feature type="compositionally biased region" description="Basic residues" evidence="2">
    <location>
        <begin position="718"/>
        <end position="728"/>
    </location>
</feature>
<reference evidence="3" key="1">
    <citation type="journal article" date="2023" name="Science">
        <title>Genome structures resolve the early diversification of teleost fishes.</title>
        <authorList>
            <person name="Parey E."/>
            <person name="Louis A."/>
            <person name="Montfort J."/>
            <person name="Bouchez O."/>
            <person name="Roques C."/>
            <person name="Iampietro C."/>
            <person name="Lluch J."/>
            <person name="Castinel A."/>
            <person name="Donnadieu C."/>
            <person name="Desvignes T."/>
            <person name="Floi Bucao C."/>
            <person name="Jouanno E."/>
            <person name="Wen M."/>
            <person name="Mejri S."/>
            <person name="Dirks R."/>
            <person name="Jansen H."/>
            <person name="Henkel C."/>
            <person name="Chen W.J."/>
            <person name="Zahm M."/>
            <person name="Cabau C."/>
            <person name="Klopp C."/>
            <person name="Thompson A.W."/>
            <person name="Robinson-Rechavi M."/>
            <person name="Braasch I."/>
            <person name="Lecointre G."/>
            <person name="Bobe J."/>
            <person name="Postlethwait J.H."/>
            <person name="Berthelot C."/>
            <person name="Roest Crollius H."/>
            <person name="Guiguen Y."/>
        </authorList>
    </citation>
    <scope>NUCLEOTIDE SEQUENCE</scope>
    <source>
        <strain evidence="3">NC1722</strain>
    </source>
</reference>
<dbReference type="PANTHER" id="PTHR43696">
    <property type="entry name" value="COILED-COIL DOMAIN-CONTAINING PROTEIN 157"/>
    <property type="match status" value="1"/>
</dbReference>
<dbReference type="InterPro" id="IPR029681">
    <property type="entry name" value="CCDC157"/>
</dbReference>
<evidence type="ECO:0000313" key="4">
    <source>
        <dbReference type="Proteomes" id="UP001221898"/>
    </source>
</evidence>
<accession>A0AAD7T5W0</accession>
<gene>
    <name evidence="3" type="ORF">AAFF_G00023260</name>
</gene>
<dbReference type="EMBL" id="JAINUG010000011">
    <property type="protein sequence ID" value="KAJ8414803.1"/>
    <property type="molecule type" value="Genomic_DNA"/>
</dbReference>
<name>A0AAD7T5W0_9TELE</name>
<dbReference type="AlphaFoldDB" id="A0AAD7T5W0"/>
<comment type="caution">
    <text evidence="3">The sequence shown here is derived from an EMBL/GenBank/DDBJ whole genome shotgun (WGS) entry which is preliminary data.</text>
</comment>
<feature type="coiled-coil region" evidence="1">
    <location>
        <begin position="466"/>
        <end position="549"/>
    </location>
</feature>
<evidence type="ECO:0000256" key="2">
    <source>
        <dbReference type="SAM" id="MobiDB-lite"/>
    </source>
</evidence>
<feature type="region of interest" description="Disordered" evidence="2">
    <location>
        <begin position="703"/>
        <end position="728"/>
    </location>
</feature>
<feature type="compositionally biased region" description="Polar residues" evidence="2">
    <location>
        <begin position="167"/>
        <end position="198"/>
    </location>
</feature>